<reference evidence="1 2" key="1">
    <citation type="submission" date="2015-02" db="EMBL/GenBank/DDBJ databases">
        <title>Single-cell genomics of uncultivated deep-branching MTB reveals a conserved set of magnetosome genes.</title>
        <authorList>
            <person name="Kolinko S."/>
            <person name="Richter M."/>
            <person name="Glockner F.O."/>
            <person name="Brachmann A."/>
            <person name="Schuler D."/>
        </authorList>
    </citation>
    <scope>NUCLEOTIDE SEQUENCE [LARGE SCALE GENOMIC DNA]</scope>
    <source>
        <strain evidence="1">TM-1</strain>
    </source>
</reference>
<dbReference type="AlphaFoldDB" id="A0A0F3GUK6"/>
<keyword evidence="2" id="KW-1185">Reference proteome</keyword>
<proteinExistence type="predicted"/>
<sequence>MPQKKLGYQDNTMVFASLRKLSLMRDTSLQPFKSNEETFEVKLPPGVEDAIVEASLTLVVEPGVKDSVYELGTFTKEVSIKGSK</sequence>
<accession>A0A0F3GUK6</accession>
<evidence type="ECO:0000313" key="2">
    <source>
        <dbReference type="Proteomes" id="UP000033423"/>
    </source>
</evidence>
<evidence type="ECO:0000313" key="1">
    <source>
        <dbReference type="EMBL" id="KJU85546.1"/>
    </source>
</evidence>
<gene>
    <name evidence="1" type="ORF">MBAV_002258</name>
</gene>
<comment type="caution">
    <text evidence="1">The sequence shown here is derived from an EMBL/GenBank/DDBJ whole genome shotgun (WGS) entry which is preliminary data.</text>
</comment>
<dbReference type="EMBL" id="LACI01000975">
    <property type="protein sequence ID" value="KJU85546.1"/>
    <property type="molecule type" value="Genomic_DNA"/>
</dbReference>
<protein>
    <submittedName>
        <fullName evidence="1">Uncharacterized protein</fullName>
    </submittedName>
</protein>
<organism evidence="1 2">
    <name type="scientific">Candidatus Magnetobacterium bavaricum</name>
    <dbReference type="NCBI Taxonomy" id="29290"/>
    <lineage>
        <taxon>Bacteria</taxon>
        <taxon>Pseudomonadati</taxon>
        <taxon>Nitrospirota</taxon>
        <taxon>Thermodesulfovibrionia</taxon>
        <taxon>Thermodesulfovibrionales</taxon>
        <taxon>Candidatus Magnetobacteriaceae</taxon>
        <taxon>Candidatus Magnetobacterium</taxon>
    </lineage>
</organism>
<dbReference type="Proteomes" id="UP000033423">
    <property type="component" value="Unassembled WGS sequence"/>
</dbReference>
<name>A0A0F3GUK6_9BACT</name>